<dbReference type="AlphaFoldDB" id="A0A5N6M3S1"/>
<keyword evidence="1" id="KW-0732">Signal</keyword>
<organism evidence="2 3">
    <name type="scientific">Mikania micrantha</name>
    <name type="common">bitter vine</name>
    <dbReference type="NCBI Taxonomy" id="192012"/>
    <lineage>
        <taxon>Eukaryota</taxon>
        <taxon>Viridiplantae</taxon>
        <taxon>Streptophyta</taxon>
        <taxon>Embryophyta</taxon>
        <taxon>Tracheophyta</taxon>
        <taxon>Spermatophyta</taxon>
        <taxon>Magnoliopsida</taxon>
        <taxon>eudicotyledons</taxon>
        <taxon>Gunneridae</taxon>
        <taxon>Pentapetalae</taxon>
        <taxon>asterids</taxon>
        <taxon>campanulids</taxon>
        <taxon>Asterales</taxon>
        <taxon>Asteraceae</taxon>
        <taxon>Asteroideae</taxon>
        <taxon>Heliantheae alliance</taxon>
        <taxon>Eupatorieae</taxon>
        <taxon>Mikania</taxon>
    </lineage>
</organism>
<name>A0A5N6M3S1_9ASTR</name>
<protein>
    <submittedName>
        <fullName evidence="2">Uncharacterized protein</fullName>
    </submittedName>
</protein>
<evidence type="ECO:0000313" key="2">
    <source>
        <dbReference type="EMBL" id="KAD3068580.1"/>
    </source>
</evidence>
<comment type="caution">
    <text evidence="2">The sequence shown here is derived from an EMBL/GenBank/DDBJ whole genome shotgun (WGS) entry which is preliminary data.</text>
</comment>
<gene>
    <name evidence="2" type="ORF">E3N88_36460</name>
</gene>
<reference evidence="2 3" key="1">
    <citation type="submission" date="2019-05" db="EMBL/GenBank/DDBJ databases">
        <title>Mikania micrantha, genome provides insights into the molecular mechanism of rapid growth.</title>
        <authorList>
            <person name="Liu B."/>
        </authorList>
    </citation>
    <scope>NUCLEOTIDE SEQUENCE [LARGE SCALE GENOMIC DNA]</scope>
    <source>
        <strain evidence="2">NLD-2019</strain>
        <tissue evidence="2">Leaf</tissue>
    </source>
</reference>
<evidence type="ECO:0000256" key="1">
    <source>
        <dbReference type="SAM" id="SignalP"/>
    </source>
</evidence>
<feature type="chain" id="PRO_5024273038" evidence="1">
    <location>
        <begin position="18"/>
        <end position="133"/>
    </location>
</feature>
<evidence type="ECO:0000313" key="3">
    <source>
        <dbReference type="Proteomes" id="UP000326396"/>
    </source>
</evidence>
<dbReference type="EMBL" id="SZYD01000017">
    <property type="protein sequence ID" value="KAD3068580.1"/>
    <property type="molecule type" value="Genomic_DNA"/>
</dbReference>
<accession>A0A5N6M3S1</accession>
<feature type="signal peptide" evidence="1">
    <location>
        <begin position="1"/>
        <end position="17"/>
    </location>
</feature>
<proteinExistence type="predicted"/>
<keyword evidence="3" id="KW-1185">Reference proteome</keyword>
<dbReference type="Proteomes" id="UP000326396">
    <property type="component" value="Linkage Group LG7"/>
</dbReference>
<sequence length="133" mass="15053">MLFLLASHWDFKGMCLALSTTLGSDDIDNVYQSFAIRCHVVYPRSTELALHEGNSGLVFTGVTSKNVTIFIGWCRGTAARHCRLRWVCLHWIVPRGPWKNHRLLLVLLLNALDLPMHGNLFGENNETGPFFRG</sequence>